<dbReference type="InterPro" id="IPR036378">
    <property type="entry name" value="FAS1_dom_sf"/>
</dbReference>
<evidence type="ECO:0000259" key="2">
    <source>
        <dbReference type="PROSITE" id="PS50213"/>
    </source>
</evidence>
<feature type="domain" description="FAS1" evidence="2">
    <location>
        <begin position="16"/>
        <end position="147"/>
    </location>
</feature>
<dbReference type="Pfam" id="PF02469">
    <property type="entry name" value="Fasciclin"/>
    <property type="match status" value="2"/>
</dbReference>
<keyword evidence="4" id="KW-1185">Reference proteome</keyword>
<evidence type="ECO:0000256" key="1">
    <source>
        <dbReference type="SAM" id="SignalP"/>
    </source>
</evidence>
<dbReference type="InterPro" id="IPR050904">
    <property type="entry name" value="Adhesion/Biosynth-related"/>
</dbReference>
<dbReference type="GO" id="GO:0007155">
    <property type="term" value="P:cell adhesion"/>
    <property type="evidence" value="ECO:0007669"/>
    <property type="project" value="TreeGrafter"/>
</dbReference>
<dbReference type="FunFam" id="2.30.180.10:FF:000032">
    <property type="entry name" value="Fasciclin domain-containing protein, putative"/>
    <property type="match status" value="1"/>
</dbReference>
<feature type="signal peptide" evidence="1">
    <location>
        <begin position="1"/>
        <end position="17"/>
    </location>
</feature>
<dbReference type="InterPro" id="IPR000782">
    <property type="entry name" value="FAS1_domain"/>
</dbReference>
<dbReference type="SMART" id="SM00554">
    <property type="entry name" value="FAS1"/>
    <property type="match status" value="1"/>
</dbReference>
<dbReference type="GO" id="GO:0030198">
    <property type="term" value="P:extracellular matrix organization"/>
    <property type="evidence" value="ECO:0007669"/>
    <property type="project" value="TreeGrafter"/>
</dbReference>
<organism evidence="3 4">
    <name type="scientific">Mytilus edulis</name>
    <name type="common">Blue mussel</name>
    <dbReference type="NCBI Taxonomy" id="6550"/>
    <lineage>
        <taxon>Eukaryota</taxon>
        <taxon>Metazoa</taxon>
        <taxon>Spiralia</taxon>
        <taxon>Lophotrochozoa</taxon>
        <taxon>Mollusca</taxon>
        <taxon>Bivalvia</taxon>
        <taxon>Autobranchia</taxon>
        <taxon>Pteriomorphia</taxon>
        <taxon>Mytilida</taxon>
        <taxon>Mytiloidea</taxon>
        <taxon>Mytilidae</taxon>
        <taxon>Mytilinae</taxon>
        <taxon>Mytilus</taxon>
    </lineage>
</organism>
<dbReference type="PROSITE" id="PS50213">
    <property type="entry name" value="FAS1"/>
    <property type="match status" value="2"/>
</dbReference>
<dbReference type="SUPFAM" id="SSF82153">
    <property type="entry name" value="FAS1 domain"/>
    <property type="match status" value="2"/>
</dbReference>
<feature type="domain" description="FAS1" evidence="2">
    <location>
        <begin position="152"/>
        <end position="250"/>
    </location>
</feature>
<protein>
    <submittedName>
        <fullName evidence="3">TGFBI</fullName>
    </submittedName>
</protein>
<accession>A0A8S3QHE4</accession>
<keyword evidence="1" id="KW-0732">Signal</keyword>
<proteinExistence type="predicted"/>
<dbReference type="PANTHER" id="PTHR10900:SF124">
    <property type="entry name" value="FI05614P"/>
    <property type="match status" value="1"/>
</dbReference>
<feature type="chain" id="PRO_5035805456" evidence="1">
    <location>
        <begin position="18"/>
        <end position="250"/>
    </location>
</feature>
<dbReference type="EMBL" id="CAJPWZ010000500">
    <property type="protein sequence ID" value="CAG2194928.1"/>
    <property type="molecule type" value="Genomic_DNA"/>
</dbReference>
<sequence>MKTLICIFIAYFGLSSAETIPELAEKLNGLKFIRLLDDVGLTDMLSGTGPFTVFVPTDNAFDALADGVLNKIMKDKELLKSVLLFHILSWKIYTKELKNEKRIPTLNNNMKVRINLYNKKIVIDGSKVLLADQNATNGVIHVIDKVLVPLPSQNMLQYLASDGEFYKFVHSFVKVKLERKLIDGPFTLFAPTDTAFDQFPPYLLIKLVSDDKKLTDALNYHLVKGTLFFDEWNGTTNSRRQIFKYHNESR</sequence>
<evidence type="ECO:0000313" key="3">
    <source>
        <dbReference type="EMBL" id="CAG2194928.1"/>
    </source>
</evidence>
<dbReference type="PANTHER" id="PTHR10900">
    <property type="entry name" value="PERIOSTIN-RELATED"/>
    <property type="match status" value="1"/>
</dbReference>
<reference evidence="3" key="1">
    <citation type="submission" date="2021-03" db="EMBL/GenBank/DDBJ databases">
        <authorList>
            <person name="Bekaert M."/>
        </authorList>
    </citation>
    <scope>NUCLEOTIDE SEQUENCE</scope>
</reference>
<dbReference type="Proteomes" id="UP000683360">
    <property type="component" value="Unassembled WGS sequence"/>
</dbReference>
<name>A0A8S3QHE4_MYTED</name>
<dbReference type="OrthoDB" id="286301at2759"/>
<dbReference type="Gene3D" id="2.30.180.10">
    <property type="entry name" value="FAS1 domain"/>
    <property type="match status" value="2"/>
</dbReference>
<dbReference type="GO" id="GO:0005615">
    <property type="term" value="C:extracellular space"/>
    <property type="evidence" value="ECO:0007669"/>
    <property type="project" value="TreeGrafter"/>
</dbReference>
<dbReference type="GO" id="GO:0031012">
    <property type="term" value="C:extracellular matrix"/>
    <property type="evidence" value="ECO:0007669"/>
    <property type="project" value="TreeGrafter"/>
</dbReference>
<dbReference type="AlphaFoldDB" id="A0A8S3QHE4"/>
<comment type="caution">
    <text evidence="3">The sequence shown here is derived from an EMBL/GenBank/DDBJ whole genome shotgun (WGS) entry which is preliminary data.</text>
</comment>
<dbReference type="GO" id="GO:0050839">
    <property type="term" value="F:cell adhesion molecule binding"/>
    <property type="evidence" value="ECO:0007669"/>
    <property type="project" value="TreeGrafter"/>
</dbReference>
<evidence type="ECO:0000313" key="4">
    <source>
        <dbReference type="Proteomes" id="UP000683360"/>
    </source>
</evidence>
<gene>
    <name evidence="3" type="ORF">MEDL_9924</name>
</gene>